<proteinExistence type="predicted"/>
<dbReference type="AlphaFoldDB" id="A0AAD7Q2X0"/>
<gene>
    <name evidence="1" type="ORF">O6P43_004023</name>
</gene>
<accession>A0AAD7Q2X0</accession>
<evidence type="ECO:0000313" key="2">
    <source>
        <dbReference type="Proteomes" id="UP001163823"/>
    </source>
</evidence>
<sequence>MINNLCFKSSNGSDFCKVVDLVPSVLYTICKVLELMANYASKSKTDARTCARTCALSIPLLTLSEWLQ</sequence>
<reference evidence="1" key="1">
    <citation type="journal article" date="2023" name="Science">
        <title>Elucidation of the pathway for biosynthesis of saponin adjuvants from the soapbark tree.</title>
        <authorList>
            <person name="Reed J."/>
            <person name="Orme A."/>
            <person name="El-Demerdash A."/>
            <person name="Owen C."/>
            <person name="Martin L.B.B."/>
            <person name="Misra R.C."/>
            <person name="Kikuchi S."/>
            <person name="Rejzek M."/>
            <person name="Martin A.C."/>
            <person name="Harkess A."/>
            <person name="Leebens-Mack J."/>
            <person name="Louveau T."/>
            <person name="Stephenson M.J."/>
            <person name="Osbourn A."/>
        </authorList>
    </citation>
    <scope>NUCLEOTIDE SEQUENCE</scope>
    <source>
        <strain evidence="1">S10</strain>
    </source>
</reference>
<dbReference type="EMBL" id="JARAOO010000003">
    <property type="protein sequence ID" value="KAJ7973858.1"/>
    <property type="molecule type" value="Genomic_DNA"/>
</dbReference>
<dbReference type="KEGG" id="qsa:O6P43_004023"/>
<dbReference type="Proteomes" id="UP001163823">
    <property type="component" value="Chromosome 3"/>
</dbReference>
<keyword evidence="2" id="KW-1185">Reference proteome</keyword>
<comment type="caution">
    <text evidence="1">The sequence shown here is derived from an EMBL/GenBank/DDBJ whole genome shotgun (WGS) entry which is preliminary data.</text>
</comment>
<protein>
    <submittedName>
        <fullName evidence="1">Uncharacterized protein</fullName>
    </submittedName>
</protein>
<evidence type="ECO:0000313" key="1">
    <source>
        <dbReference type="EMBL" id="KAJ7973858.1"/>
    </source>
</evidence>
<name>A0AAD7Q2X0_QUISA</name>
<organism evidence="1 2">
    <name type="scientific">Quillaja saponaria</name>
    <name type="common">Soap bark tree</name>
    <dbReference type="NCBI Taxonomy" id="32244"/>
    <lineage>
        <taxon>Eukaryota</taxon>
        <taxon>Viridiplantae</taxon>
        <taxon>Streptophyta</taxon>
        <taxon>Embryophyta</taxon>
        <taxon>Tracheophyta</taxon>
        <taxon>Spermatophyta</taxon>
        <taxon>Magnoliopsida</taxon>
        <taxon>eudicotyledons</taxon>
        <taxon>Gunneridae</taxon>
        <taxon>Pentapetalae</taxon>
        <taxon>rosids</taxon>
        <taxon>fabids</taxon>
        <taxon>Fabales</taxon>
        <taxon>Quillajaceae</taxon>
        <taxon>Quillaja</taxon>
    </lineage>
</organism>